<dbReference type="InterPro" id="IPR001434">
    <property type="entry name" value="OmcB-like_DUF11"/>
</dbReference>
<dbReference type="PANTHER" id="PTHR34720">
    <property type="entry name" value="MICROCYSTIN DEPENDENT PROTEIN"/>
    <property type="match status" value="1"/>
</dbReference>
<dbReference type="PANTHER" id="PTHR34720:SF9">
    <property type="entry name" value="BLR4714 PROTEIN"/>
    <property type="match status" value="1"/>
</dbReference>
<dbReference type="EMBL" id="JAEILT010000004">
    <property type="protein sequence ID" value="MBJ2135613.1"/>
    <property type="molecule type" value="Genomic_DNA"/>
</dbReference>
<dbReference type="Proteomes" id="UP000649232">
    <property type="component" value="Unassembled WGS sequence"/>
</dbReference>
<feature type="domain" description="DUF11" evidence="3">
    <location>
        <begin position="2305"/>
        <end position="2411"/>
    </location>
</feature>
<evidence type="ECO:0000256" key="2">
    <source>
        <dbReference type="SAM" id="SignalP"/>
    </source>
</evidence>
<feature type="domain" description="DUF11" evidence="3">
    <location>
        <begin position="2012"/>
        <end position="2121"/>
    </location>
</feature>
<feature type="chain" id="PRO_5046305662" evidence="2">
    <location>
        <begin position="22"/>
        <end position="4060"/>
    </location>
</feature>
<feature type="domain" description="DUF11" evidence="3">
    <location>
        <begin position="2152"/>
        <end position="2251"/>
    </location>
</feature>
<dbReference type="Gene3D" id="2.60.40.3440">
    <property type="match status" value="1"/>
</dbReference>
<dbReference type="InterPro" id="IPR041690">
    <property type="entry name" value="Cadherin_5"/>
</dbReference>
<feature type="region of interest" description="Disordered" evidence="1">
    <location>
        <begin position="1673"/>
        <end position="1698"/>
    </location>
</feature>
<protein>
    <submittedName>
        <fullName evidence="5">Tandem-95 repeat protein</fullName>
    </submittedName>
</protein>
<reference evidence="5 6" key="1">
    <citation type="submission" date="2020-12" db="EMBL/GenBank/DDBJ databases">
        <title>Draft genome sequences of nine environmental bacterial isolates colonizing plastic.</title>
        <authorList>
            <person name="Borre I."/>
            <person name="Sonnenschein E.C."/>
        </authorList>
    </citation>
    <scope>NUCLEOTIDE SEQUENCE [LARGE SCALE GENOMIC DNA]</scope>
    <source>
        <strain evidence="5 6">IB30</strain>
    </source>
</reference>
<dbReference type="Pfam" id="PF17892">
    <property type="entry name" value="Cadherin_5"/>
    <property type="match status" value="1"/>
</dbReference>
<sequence length="4060" mass="419051">MRQFFRASLFTVSFVAFQAYGATPSTTNTLPAEVFSGEQVCFDANFSNAGTTGYGPYLRAFIDPEITLDSVSVFGSSVNVTNVGVFGANNTLEDPKIESDVTGTQGDSLVVFSLPAGSVVAGGPALTSEICITANSSADIGVPLSLALQPVYEFGDTATGDNGPIEGASVNANITPTVVNYEATNNASESERVPGAGFEVAFNHVIDVANGKTLTAPQIIDNLSASSGFVASASFTGGSNCAIDSEPAADEVNGQVQGSCNSIAGSASEADATLSYSVYVGDVLNGATCTVLPITHSSTFDSQFPAGTSLPQGAHDSAFTAKHLAIQQAHSKEILVPGDTFTVTNRIQLSTYQTANALVVTDTLDDGLTFNSHSSITVSTNGSVSITPSVTTNGDGTTTVVYDVHSVTGDLAGGTEITIVYTVSVDQTYGSTGNPVLANDSLATSTSAKYGLIAGATACTDGSSDSVAVQTITTSKVIVNPQTEYAPQSLVTFRLSMEIPSGDTSGIVFEDYFPLPIFDVADINLTFGNHIVLASTDTANLTPTNISVDGGSNVLRIEWPDLSSTVTKTIAVDVTVTVSDEPFADNLELTNLFQGATSSTQNGQAVSLKGSSLTVRAPELSVVFTDDIADDIVDAGDVIGYSLTITNDGGAPAYDVTASSPAATGLDDAVLTQVTVDGNVTTAYSGTLAGGDFKLDDPVPAGSVVVITYTRTVAENVTPRQEIESVTNTVWASNTNATAFPTEVATTDLVVDGPVISTTIDSISPNGDGSNFVVGDTVTYLTSVTLPEGQTPDLSLALRLPAGLSYVASSTSVNTTGFAGTVDTAPTVSTSGTVANRQTINVAFDNPATTTVTEDNNDSNNTFTFTVQALVEDDAANSATTAGQNKRINSSLEYTGKTGSNVTSAVARNFTEHVLATSTSASPASNLQAGDTVTTTVTVQNTGTAPAYDVVVSSAVNSDIFDLTTPAQISTAAGYTYAYSSPNVTYTLDSGSLAAGDSVTFTYTAVVKDDVQSGATFSVDASSTGDSQDGDTAVERDSSNSGSSNVSTANPTADSISLIASSEAWTADSGTVEFAIGEIATYEFEVTLPEGVTNETGSNSIVEVTLPDGFQYLTTTARIRGEFDTSLTGSNSGALNSSNTSITPTFTSQVLAFDLGSVTNADNDANAEKVIVTFDALILNTTDNNRADTKTLTGRVHYNNQANAAQADSTQASSKVALPNIALTHVATPDSVDGGDTVTYTLTATNTGGTNVTRGWEWLIEDTLPARLQSPAISSATLSRGDVDIATCASFSGNDLTVDSSCLAASERYIAPGESVEVVFTAQVDPAIGFEEEVSNTATVSVTSLPSNNGTGDVTPGTPGSDTGERNGTQTNNDSGQAVNDLTVMTSEVITSGAPTVSLVTSSENAHIGETVTMTATFSIPTGSTDNFEYSLNLPDGLTYSGAPISITLPDNDFSATNSPSTTPATTTNPLVLDFGTITNSASTSQVITIDVDVVVDNILDNQNGTTLEAKAELGYDGASTPIPSALETVTVIEANLDIQQTITAGATGSDAGDTISYQTVITNTSTDATAYSVDLASLIDAGLLGAPDGTGSGNAFSNIVLTNPSDLVVLESSNTPVTDANLSQVETNAAGDTLELATVDFPPSGVLTLTYDVVVSNNAAAGDVLGNDFSASYSSQPNDQGRDGSSVNSDDDSDTLLNNYNELASSELTVANTLAVQSSLNSVHTTNDVTIGDTVTIDLRVDVIEGDIANVIISNELPDGLRFESSSISAGSHISVTGDASGSVDGNNLVTIDLGTVSNIADADNSNDSFIVSIVATVIDDVSNANGVTLQNSVNVAGGGATAGPSTLDIDIVEPALSVSLTSNRESVTLGDIVTYTFTATPQMNRTNAFETSLEVAIPAGLTYVDGSFMGQSVDVSDPTNLEVDFGTIAVVDGAETFTFDARVDNDVDIGEPLVVSINNGVYSSAAGVNADERTYAFTTDKSVVSDDANFISAEQGVVLQNDINGNGFADPGDTLLYTVNITNNGTDATQVTFDESIPANTTYVVNSVTTDAGTADDTSGISVDIGNLTANEAATISFEVTVNDNVIPGTVISAQGVVDSANTVAELTDADANDANGDQPTTLRVGEPSEDVTNLYVSQAAQLSSDNDSDNAISVGDELLMTYVISNSGTTTLDNINLSDSLPDGLSYVANSIQIEGANTAGVVSDNISADIVSLAANDSVVVTLSVTVDSPLVDNNGGTDDEVITLQGSHSSDQTSTQLTDSNGVQLDGYQALNVAIVDNQAGEPDLQFSQTWELLSDQNGNGQIDQGDTVKVNLSVLNQGSANAEGVQINQALPADTQLIANSALVSQGIIVTDEPYLANVGDIAPGNIVTGSFAFIVDDVSDGTVLGGQATVGGDNFTDLGSDDNALSDDGTNPTLVTISGGSNLYTVPTFTLTDTSDLNTDNAEFVQGETLELAISMVIPAGSTNESNFSLVLPEGLAYLANSATLTRVYDTGLSAGNDPGQINSTTSDLSTNVDSQIQLNGQAVNLALGGLINSDNDVNDEQFILTLTLDSDAIIPTQSSEDFAAQAAFSYRDGLGQRQTLSAQSVTLTLLNQLPVTSPDAFNINEDDASAAFNVVSNDTDADVGQTISVASVTSTSGNGVASVSANGTSIEYQPAADFFGTETVNFIVSDGAGGTDVGSVSFTVAGTPDAPVAIADQTSVAEDAILTFSALANDIDVDNDTLTIDSVSVDFGSVSVNGDGDIVYVPPGDFNGPAVISYTVADGTGLFDSTTVSVDVQNVNDLPVATGETATIAEDNTLNLNVLSNDSDVDGDTLSVASVSASVGSASVASNGNVIYTPPADYFGPVTISYTVSDGNGGSDDASISLTVTSVNDAPVANSDSYGTSEDQTVTISVLNNDVDVENDNLNISQISVDVGSLSANGNNTYLYTPVDNFNGNVTINYSITDGNGGTANATSTITVASVNDTPVVNGETATIDEDETLNLDVLSNDSDIDGDVLSIASVSASVGAVSVGSDGNLVFTPPAHYFGPVTISYTVSDGNGGTASSTVDLTVTSVNDAPQLISNQTTLRAFTELVTPVDIDILSNFDDADKDPMSITSAGSANGTVQINSNGSITFVANEGFVGTAEVNVCVSDTNDAVTCIVVPVVVINPNIAPVLTDLVVSVQEDGSLPLSLVGTDAEGDTLTYTLLTLPNGELIGDMPNVIYNPPENFTGEVTFTYQANDGQLDSNIATVTIEVQGENDAPLAVDDVFTLTSFEPAVLDVLANDTDSDGDTLRIVGATATIGEVNYTDSTLTYTPVDGFIGNAIIEYSIEDTEGLASNARAVVTVTPDGVELLPVIEVPEDVFIDATALFTKVDLGVASAVDRFGNPLPVSLVDGVTFYEPGVNTAFWLAEDGEGRQRIASQFVRVRPLVSIEKDQSVLEGRQITIGVHLNGTSPVYPLEVPYSVSGTADGSDHNLVDGVLVFESGSDAYITFESFSDDDIEGIETVIVTLDPSINRGNKFEHVISIREDNVNPDVALFAKQGGNNTILIAKNGGLATVFSDITHPDADNEYDFEWENVEQVLFDEDSNLDTFTFDPANVPVGIYRISLRITDSDAPNFGDVEIIYLEVVDAFPVLTSVDSDGDGIPDDQEGFDDSDRDGIPDYLDAIPECNVLPEEEAFTNGYLVEGDPGVCLRLGNFAIDAIEGGAKILDEDIELDSELIPDPDATNIGGIFDFIAYGLPDVGQAYKIVMPQIRPVPQNAVYRKFYVSTGWFLFAESELNRVWSTKGEPGFCPPPGGDIWQPGLNEGDWCVQIQIVDGGPNDADGIANGTIVDPGGVAVMGVGQNELPVATDDEAELLIDTSIEISVLDNDIDADGDTLTVTSANAAFGEVTFTATSIIYTPRDGFVGEDIIRYGISDGNGGTALGVVRLGVITNKAPIAQDDSVSMTVNQSVTVDVLSNDSDPDGEVLFIVSATAQNGTVVVNNDSTLTYTPNKGYAGTDVIRYGINDADGALAEAQLVITVNPAEVRIENSGGGGGGTFGWMLLLLALAGAARGYQRNVFTRGEL</sequence>
<dbReference type="NCBIfam" id="TIGR01451">
    <property type="entry name" value="B_ant_repeat"/>
    <property type="match status" value="4"/>
</dbReference>
<accession>A0ABS0WAX0</accession>
<dbReference type="NCBIfam" id="NF041766">
    <property type="entry name" value="choice_anch_U"/>
    <property type="match status" value="1"/>
</dbReference>
<feature type="domain" description="DUF11" evidence="3">
    <location>
        <begin position="924"/>
        <end position="1033"/>
    </location>
</feature>
<feature type="compositionally biased region" description="Polar residues" evidence="1">
    <location>
        <begin position="1017"/>
        <end position="1027"/>
    </location>
</feature>
<dbReference type="InterPro" id="IPR038081">
    <property type="entry name" value="CalX-like_sf"/>
</dbReference>
<feature type="domain" description="Cadherin-like" evidence="4">
    <location>
        <begin position="2879"/>
        <end position="2968"/>
    </location>
</feature>
<feature type="region of interest" description="Disordered" evidence="1">
    <location>
        <begin position="1017"/>
        <end position="1051"/>
    </location>
</feature>
<dbReference type="Gene3D" id="2.60.40.740">
    <property type="match status" value="3"/>
</dbReference>
<proteinExistence type="predicted"/>
<dbReference type="InterPro" id="IPR026466">
    <property type="entry name" value="Fim_isopep_form_D2_dom"/>
</dbReference>
<evidence type="ECO:0000313" key="6">
    <source>
        <dbReference type="Proteomes" id="UP000649232"/>
    </source>
</evidence>
<dbReference type="Pfam" id="PF17963">
    <property type="entry name" value="Big_9"/>
    <property type="match status" value="9"/>
</dbReference>
<comment type="caution">
    <text evidence="5">The sequence shown here is derived from an EMBL/GenBank/DDBJ whole genome shotgun (WGS) entry which is preliminary data.</text>
</comment>
<dbReference type="Pfam" id="PF01345">
    <property type="entry name" value="DUF11"/>
    <property type="match status" value="5"/>
</dbReference>
<dbReference type="NCBIfam" id="TIGR04226">
    <property type="entry name" value="RrgB_K2N_iso_D2"/>
    <property type="match status" value="1"/>
</dbReference>
<evidence type="ECO:0000256" key="1">
    <source>
        <dbReference type="SAM" id="MobiDB-lite"/>
    </source>
</evidence>
<dbReference type="SUPFAM" id="SSF141072">
    <property type="entry name" value="CalX-like"/>
    <property type="match status" value="1"/>
</dbReference>
<dbReference type="Gene3D" id="2.60.40.2810">
    <property type="match status" value="7"/>
</dbReference>
<dbReference type="InterPro" id="IPR053784">
    <property type="entry name" value="Choice_anch_U_dom"/>
</dbReference>
<keyword evidence="2" id="KW-0732">Signal</keyword>
<name>A0ABS0WAX0_9ALTE</name>
<dbReference type="RefSeq" id="WP_198823743.1">
    <property type="nucleotide sequence ID" value="NZ_JAEILT010000004.1"/>
</dbReference>
<gene>
    <name evidence="5" type="ORF">JEU11_04030</name>
</gene>
<organism evidence="5 6">
    <name type="scientific">Paraglaciecola chathamensis</name>
    <dbReference type="NCBI Taxonomy" id="368405"/>
    <lineage>
        <taxon>Bacteria</taxon>
        <taxon>Pseudomonadati</taxon>
        <taxon>Pseudomonadota</taxon>
        <taxon>Gammaproteobacteria</taxon>
        <taxon>Alteromonadales</taxon>
        <taxon>Alteromonadaceae</taxon>
        <taxon>Paraglaciecola</taxon>
    </lineage>
</organism>
<feature type="region of interest" description="Disordered" evidence="1">
    <location>
        <begin position="1341"/>
        <end position="1377"/>
    </location>
</feature>
<evidence type="ECO:0000259" key="4">
    <source>
        <dbReference type="Pfam" id="PF17892"/>
    </source>
</evidence>
<evidence type="ECO:0000313" key="5">
    <source>
        <dbReference type="EMBL" id="MBJ2135613.1"/>
    </source>
</evidence>
<dbReference type="NCBIfam" id="NF012211">
    <property type="entry name" value="tand_rpt_95"/>
    <property type="match status" value="10"/>
</dbReference>
<dbReference type="InterPro" id="IPR047589">
    <property type="entry name" value="DUF11_rpt"/>
</dbReference>
<evidence type="ECO:0000259" key="3">
    <source>
        <dbReference type="Pfam" id="PF01345"/>
    </source>
</evidence>
<feature type="domain" description="DUF11" evidence="3">
    <location>
        <begin position="1221"/>
        <end position="1344"/>
    </location>
</feature>
<feature type="signal peptide" evidence="2">
    <location>
        <begin position="1"/>
        <end position="21"/>
    </location>
</feature>